<evidence type="ECO:0000256" key="1">
    <source>
        <dbReference type="SAM" id="Coils"/>
    </source>
</evidence>
<feature type="coiled-coil region" evidence="1">
    <location>
        <begin position="49"/>
        <end position="76"/>
    </location>
</feature>
<dbReference type="HOGENOM" id="CLU_099994_0_0_1"/>
<evidence type="ECO:0000313" key="4">
    <source>
        <dbReference type="EMBL" id="EDS45425.1"/>
    </source>
</evidence>
<feature type="compositionally biased region" description="Basic and acidic residues" evidence="2">
    <location>
        <begin position="1"/>
        <end position="22"/>
    </location>
</feature>
<dbReference type="AlphaFoldDB" id="B0W5H1"/>
<dbReference type="EMBL" id="DS232755">
    <property type="protein sequence ID" value="EDS45425.1"/>
    <property type="molecule type" value="Genomic_DNA"/>
</dbReference>
<dbReference type="KEGG" id="cqu:CpipJ_CPIJ017174"/>
<dbReference type="Proteomes" id="UP000002320">
    <property type="component" value="Unassembled WGS sequence"/>
</dbReference>
<reference evidence="6" key="2">
    <citation type="submission" date="2021-02" db="UniProtKB">
        <authorList>
            <consortium name="EnsemblMetazoa"/>
        </authorList>
    </citation>
    <scope>IDENTIFICATION</scope>
    <source>
        <strain evidence="5">JHB</strain>
    </source>
</reference>
<evidence type="ECO:0000313" key="7">
    <source>
        <dbReference type="Proteomes" id="UP000002320"/>
    </source>
</evidence>
<dbReference type="EMBL" id="DS231842">
    <property type="protein sequence ID" value="EDS35218.1"/>
    <property type="molecule type" value="Genomic_DNA"/>
</dbReference>
<dbReference type="InParanoid" id="B0W5H1"/>
<evidence type="ECO:0000313" key="3">
    <source>
        <dbReference type="EMBL" id="EDS35218.1"/>
    </source>
</evidence>
<dbReference type="VEuPathDB" id="VectorBase:CQUJHB004137"/>
<evidence type="ECO:0000256" key="2">
    <source>
        <dbReference type="SAM" id="MobiDB-lite"/>
    </source>
</evidence>
<dbReference type="VEuPathDB" id="VectorBase:CPIJ017174"/>
<proteinExistence type="predicted"/>
<dbReference type="KEGG" id="cqu:CpipJ_CPIJ002217"/>
<dbReference type="VEuPathDB" id="VectorBase:CPIJ002217"/>
<gene>
    <name evidence="5" type="primary">6033522</name>
    <name evidence="3" type="ORF">CpipJ_CPIJ002217</name>
    <name evidence="4" type="ORF">CpipJ_CPIJ017174</name>
</gene>
<reference evidence="3" key="1">
    <citation type="submission" date="2007-03" db="EMBL/GenBank/DDBJ databases">
        <title>Annotation of Culex pipiens quinquefasciatus.</title>
        <authorList>
            <consortium name="The Broad Institute Genome Sequencing Platform"/>
            <person name="Atkinson P.W."/>
            <person name="Hemingway J."/>
            <person name="Christensen B.M."/>
            <person name="Higgs S."/>
            <person name="Kodira C."/>
            <person name="Hannick L."/>
            <person name="Megy K."/>
            <person name="O'Leary S."/>
            <person name="Pearson M."/>
            <person name="Haas B.J."/>
            <person name="Mauceli E."/>
            <person name="Wortman J.R."/>
            <person name="Lee N.H."/>
            <person name="Guigo R."/>
            <person name="Stanke M."/>
            <person name="Alvarado L."/>
            <person name="Amedeo P."/>
            <person name="Antoine C.H."/>
            <person name="Arensburger P."/>
            <person name="Bidwell S.L."/>
            <person name="Crawford M."/>
            <person name="Camaro F."/>
            <person name="Devon K."/>
            <person name="Engels R."/>
            <person name="Hammond M."/>
            <person name="Howarth C."/>
            <person name="Koehrsen M."/>
            <person name="Lawson D."/>
            <person name="Montgomery P."/>
            <person name="Nene V."/>
            <person name="Nusbaum C."/>
            <person name="Puiu D."/>
            <person name="Romero-Severson J."/>
            <person name="Severson D.W."/>
            <person name="Shumway M."/>
            <person name="Sisk P."/>
            <person name="Stolte C."/>
            <person name="Zeng Q."/>
            <person name="Eisenstadt E."/>
            <person name="Fraser-Liggett C."/>
            <person name="Strausberg R."/>
            <person name="Galagan J."/>
            <person name="Birren B."/>
            <person name="Collins F.H."/>
        </authorList>
    </citation>
    <scope>NUCLEOTIDE SEQUENCE [LARGE SCALE GENOMIC DNA]</scope>
    <source>
        <strain evidence="3">JHB</strain>
    </source>
</reference>
<keyword evidence="7" id="KW-1185">Reference proteome</keyword>
<feature type="region of interest" description="Disordered" evidence="2">
    <location>
        <begin position="1"/>
        <end position="25"/>
    </location>
</feature>
<accession>B0W5H1</accession>
<keyword evidence="1" id="KW-0175">Coiled coil</keyword>
<dbReference type="EnsemblMetazoa" id="CPIJ017174-RA">
    <property type="protein sequence ID" value="CPIJ017174-PA"/>
    <property type="gene ID" value="CPIJ017174"/>
</dbReference>
<organism>
    <name type="scientific">Culex quinquefasciatus</name>
    <name type="common">Southern house mosquito</name>
    <name type="synonym">Culex pungens</name>
    <dbReference type="NCBI Taxonomy" id="7176"/>
    <lineage>
        <taxon>Eukaryota</taxon>
        <taxon>Metazoa</taxon>
        <taxon>Ecdysozoa</taxon>
        <taxon>Arthropoda</taxon>
        <taxon>Hexapoda</taxon>
        <taxon>Insecta</taxon>
        <taxon>Pterygota</taxon>
        <taxon>Neoptera</taxon>
        <taxon>Endopterygota</taxon>
        <taxon>Diptera</taxon>
        <taxon>Nematocera</taxon>
        <taxon>Culicoidea</taxon>
        <taxon>Culicidae</taxon>
        <taxon>Culicinae</taxon>
        <taxon>Culicini</taxon>
        <taxon>Culex</taxon>
        <taxon>Culex</taxon>
    </lineage>
</organism>
<name>B0W5H1_CULQU</name>
<sequence>MTKNDSKRNKPDDNLSPDHDVSNNELARMISNQGKTTQGQIDQLGKDLRDELKQGLGEIKQELNDVRANLNRIKLDVHDNTDAIARAKLANDLIISGVPFTTGEDLYGCYRSWCAVLGYTVNAVPAVDIRRLTRQPLRDGNNCLILLQFAITNQRNDFFGRYLGSRSLTLRQAGFQSDGRVFVNENLTPAARRIKAKAIDLKKEGKLSNVYSRSGVVHVKTAESDETFPIKAEQELLEFRR</sequence>
<dbReference type="EnsemblMetazoa" id="CPIJ002217-RA">
    <property type="protein sequence ID" value="CPIJ002217-PA"/>
    <property type="gene ID" value="CPIJ002217"/>
</dbReference>
<evidence type="ECO:0000313" key="5">
    <source>
        <dbReference type="EnsemblMetazoa" id="CPIJ002217-PA"/>
    </source>
</evidence>
<evidence type="ECO:0000313" key="6">
    <source>
        <dbReference type="EnsemblMetazoa" id="CPIJ017174-PA"/>
    </source>
</evidence>
<dbReference type="eggNOG" id="ENOG502TB0I">
    <property type="taxonomic scope" value="Eukaryota"/>
</dbReference>
<dbReference type="OrthoDB" id="7734146at2759"/>
<protein>
    <submittedName>
        <fullName evidence="3 5">Uncharacterized protein</fullName>
    </submittedName>
</protein>